<evidence type="ECO:0000313" key="2">
    <source>
        <dbReference type="EMBL" id="CAH0374440.1"/>
    </source>
</evidence>
<feature type="region of interest" description="Disordered" evidence="1">
    <location>
        <begin position="210"/>
        <end position="300"/>
    </location>
</feature>
<gene>
    <name evidence="2" type="ORF">PECAL_4P17190</name>
</gene>
<accession>A0A8J2X167</accession>
<feature type="compositionally biased region" description="Pro residues" evidence="1">
    <location>
        <begin position="93"/>
        <end position="102"/>
    </location>
</feature>
<dbReference type="AlphaFoldDB" id="A0A8J2X167"/>
<keyword evidence="3" id="KW-1185">Reference proteome</keyword>
<feature type="region of interest" description="Disordered" evidence="1">
    <location>
        <begin position="41"/>
        <end position="164"/>
    </location>
</feature>
<comment type="caution">
    <text evidence="2">The sequence shown here is derived from an EMBL/GenBank/DDBJ whole genome shotgun (WGS) entry which is preliminary data.</text>
</comment>
<name>A0A8J2X167_9STRA</name>
<organism evidence="2 3">
    <name type="scientific">Pelagomonas calceolata</name>
    <dbReference type="NCBI Taxonomy" id="35677"/>
    <lineage>
        <taxon>Eukaryota</taxon>
        <taxon>Sar</taxon>
        <taxon>Stramenopiles</taxon>
        <taxon>Ochrophyta</taxon>
        <taxon>Pelagophyceae</taxon>
        <taxon>Pelagomonadales</taxon>
        <taxon>Pelagomonadaceae</taxon>
        <taxon>Pelagomonas</taxon>
    </lineage>
</organism>
<reference evidence="2" key="1">
    <citation type="submission" date="2021-11" db="EMBL/GenBank/DDBJ databases">
        <authorList>
            <consortium name="Genoscope - CEA"/>
            <person name="William W."/>
        </authorList>
    </citation>
    <scope>NUCLEOTIDE SEQUENCE</scope>
</reference>
<evidence type="ECO:0000256" key="1">
    <source>
        <dbReference type="SAM" id="MobiDB-lite"/>
    </source>
</evidence>
<proteinExistence type="predicted"/>
<feature type="compositionally biased region" description="Pro residues" evidence="1">
    <location>
        <begin position="131"/>
        <end position="153"/>
    </location>
</feature>
<sequence>METASITFSRAAPDEAWDANQTKEAPQTVCLACPPHNKHTAHTCGTRGRLNPLPRGPKKGRKKGPEPLAELCGACMGKGGAHTCGNFGDDAVAPPPVAAPPPLEEDDSSDADSAAFGITSFENEEELRKACPPPPPKPSRSPSPSPPRMPSPPRRARQKGGQKCGPWFQYWLENDAAASEEFWQALGDADKRPIRVLWTRKYEESLRATGQSMWLQSPPPLPLPLAAQQRYRSHGRSPSPSRTKGAGIRPSPPGWRAGDSLETFESDRPAPVRAPGAVPKRYNNDKAWQVKPKRPRIKDARPEVPRGTRVRLADPRFRGKLGTVVDHKHAWYRVQLDTGGVQSVRVMFLQREDGSPMHPEFARRMAELSSDESD</sequence>
<evidence type="ECO:0000313" key="3">
    <source>
        <dbReference type="Proteomes" id="UP000789595"/>
    </source>
</evidence>
<dbReference type="Proteomes" id="UP000789595">
    <property type="component" value="Unassembled WGS sequence"/>
</dbReference>
<feature type="region of interest" description="Disordered" evidence="1">
    <location>
        <begin position="1"/>
        <end position="24"/>
    </location>
</feature>
<dbReference type="EMBL" id="CAKKNE010000004">
    <property type="protein sequence ID" value="CAH0374440.1"/>
    <property type="molecule type" value="Genomic_DNA"/>
</dbReference>
<protein>
    <submittedName>
        <fullName evidence="2">Uncharacterized protein</fullName>
    </submittedName>
</protein>